<organism evidence="1 2">
    <name type="scientific">Eumeta variegata</name>
    <name type="common">Bagworm moth</name>
    <name type="synonym">Eumeta japonica</name>
    <dbReference type="NCBI Taxonomy" id="151549"/>
    <lineage>
        <taxon>Eukaryota</taxon>
        <taxon>Metazoa</taxon>
        <taxon>Ecdysozoa</taxon>
        <taxon>Arthropoda</taxon>
        <taxon>Hexapoda</taxon>
        <taxon>Insecta</taxon>
        <taxon>Pterygota</taxon>
        <taxon>Neoptera</taxon>
        <taxon>Endopterygota</taxon>
        <taxon>Lepidoptera</taxon>
        <taxon>Glossata</taxon>
        <taxon>Ditrysia</taxon>
        <taxon>Tineoidea</taxon>
        <taxon>Psychidae</taxon>
        <taxon>Oiketicinae</taxon>
        <taxon>Eumeta</taxon>
    </lineage>
</organism>
<proteinExistence type="predicted"/>
<dbReference type="PANTHER" id="PTHR47027">
    <property type="entry name" value="REVERSE TRANSCRIPTASE DOMAIN-CONTAINING PROTEIN"/>
    <property type="match status" value="1"/>
</dbReference>
<comment type="caution">
    <text evidence="1">The sequence shown here is derived from an EMBL/GenBank/DDBJ whole genome shotgun (WGS) entry which is preliminary data.</text>
</comment>
<protein>
    <submittedName>
        <fullName evidence="1">Uncharacterized transposon-derived protein F52C9.6</fullName>
    </submittedName>
</protein>
<evidence type="ECO:0000313" key="1">
    <source>
        <dbReference type="EMBL" id="GBO99447.1"/>
    </source>
</evidence>
<reference evidence="1 2" key="1">
    <citation type="journal article" date="2019" name="Commun. Biol.">
        <title>The bagworm genome reveals a unique fibroin gene that provides high tensile strength.</title>
        <authorList>
            <person name="Kono N."/>
            <person name="Nakamura H."/>
            <person name="Ohtoshi R."/>
            <person name="Tomita M."/>
            <person name="Numata K."/>
            <person name="Arakawa K."/>
        </authorList>
    </citation>
    <scope>NUCLEOTIDE SEQUENCE [LARGE SCALE GENOMIC DNA]</scope>
</reference>
<dbReference type="STRING" id="151549.A0A4C1SE57"/>
<sequence length="195" mass="22620">MPFKVEYCRNTPIIFENTAKNKRLLPKHLRFADDIVILAEAPKDLGHMTNIESSKVGLEIEIEMNINKTKIMCNSHKKSISLNGTTVEYVDRYTYLGKQVSFSKTSSEEEITRRAKITWKQYWSSKEILKGDYSISVKKNVTDTCLLPCLTYGSQTWPFTEKIKDKIRSTQRAMERSMLRLRKVNKCYGCSNTRS</sequence>
<dbReference type="PANTHER" id="PTHR47027:SF20">
    <property type="entry name" value="REVERSE TRANSCRIPTASE-LIKE PROTEIN WITH RNA-DIRECTED DNA POLYMERASE DOMAIN"/>
    <property type="match status" value="1"/>
</dbReference>
<accession>A0A4C1SE57</accession>
<name>A0A4C1SE57_EUMVA</name>
<evidence type="ECO:0000313" key="2">
    <source>
        <dbReference type="Proteomes" id="UP000299102"/>
    </source>
</evidence>
<dbReference type="EMBL" id="BGZK01003276">
    <property type="protein sequence ID" value="GBO99447.1"/>
    <property type="molecule type" value="Genomic_DNA"/>
</dbReference>
<gene>
    <name evidence="1" type="ORF">EVAR_69699_1</name>
</gene>
<dbReference type="Proteomes" id="UP000299102">
    <property type="component" value="Unassembled WGS sequence"/>
</dbReference>
<keyword evidence="2" id="KW-1185">Reference proteome</keyword>
<dbReference type="OrthoDB" id="407509at2759"/>
<dbReference type="AlphaFoldDB" id="A0A4C1SE57"/>